<dbReference type="InterPro" id="IPR042099">
    <property type="entry name" value="ANL_N_sf"/>
</dbReference>
<keyword evidence="1" id="KW-0596">Phosphopantetheine</keyword>
<dbReference type="Gene3D" id="3.40.50.12780">
    <property type="entry name" value="N-terminal domain of ligase-like"/>
    <property type="match status" value="1"/>
</dbReference>
<protein>
    <submittedName>
        <fullName evidence="5">Amino acid adenylation domain-containing protein</fullName>
    </submittedName>
</protein>
<organism evidence="5 6">
    <name type="scientific">Streptomyces armeniacus</name>
    <dbReference type="NCBI Taxonomy" id="83291"/>
    <lineage>
        <taxon>Bacteria</taxon>
        <taxon>Bacillati</taxon>
        <taxon>Actinomycetota</taxon>
        <taxon>Actinomycetes</taxon>
        <taxon>Kitasatosporales</taxon>
        <taxon>Streptomycetaceae</taxon>
        <taxon>Streptomyces</taxon>
    </lineage>
</organism>
<dbReference type="SUPFAM" id="SSF47336">
    <property type="entry name" value="ACP-like"/>
    <property type="match status" value="1"/>
</dbReference>
<dbReference type="AlphaFoldDB" id="A0A345XJV3"/>
<dbReference type="InterPro" id="IPR013120">
    <property type="entry name" value="FAR_NAD-bd"/>
</dbReference>
<dbReference type="SUPFAM" id="SSF51735">
    <property type="entry name" value="NAD(P)-binding Rossmann-fold domains"/>
    <property type="match status" value="1"/>
</dbReference>
<dbReference type="CDD" id="cd05930">
    <property type="entry name" value="A_NRPS"/>
    <property type="match status" value="1"/>
</dbReference>
<evidence type="ECO:0000256" key="2">
    <source>
        <dbReference type="ARBA" id="ARBA00022553"/>
    </source>
</evidence>
<dbReference type="InterPro" id="IPR036736">
    <property type="entry name" value="ACP-like_sf"/>
</dbReference>
<dbReference type="SMART" id="SM00823">
    <property type="entry name" value="PKS_PP"/>
    <property type="match status" value="1"/>
</dbReference>
<accession>A0A345XJV3</accession>
<dbReference type="RefSeq" id="WP_208875806.1">
    <property type="nucleotide sequence ID" value="NZ_CP031320.1"/>
</dbReference>
<dbReference type="Proteomes" id="UP000254425">
    <property type="component" value="Chromosome"/>
</dbReference>
<keyword evidence="2" id="KW-0597">Phosphoprotein</keyword>
<dbReference type="Gene3D" id="3.30.300.30">
    <property type="match status" value="1"/>
</dbReference>
<dbReference type="Pfam" id="PF00550">
    <property type="entry name" value="PP-binding"/>
    <property type="match status" value="1"/>
</dbReference>
<dbReference type="CDD" id="cd05235">
    <property type="entry name" value="SDR_e1"/>
    <property type="match status" value="1"/>
</dbReference>
<evidence type="ECO:0000256" key="1">
    <source>
        <dbReference type="ARBA" id="ARBA00022450"/>
    </source>
</evidence>
<dbReference type="Pfam" id="PF00501">
    <property type="entry name" value="AMP-binding"/>
    <property type="match status" value="1"/>
</dbReference>
<name>A0A345XJV3_9ACTN</name>
<evidence type="ECO:0000313" key="5">
    <source>
        <dbReference type="EMBL" id="AXK31919.1"/>
    </source>
</evidence>
<sequence length="1065" mass="112864">MSEATWQFAGSRVDHGPYRPVAALIEEQTDLTPDRPALTYRGERGEAGTTLTYAEFDALANGLAAELTAAGVGPGAVVPIVAGNSVELPLCMVALMKAGAVFTLCDPAWPEERLRSVLAAAPLVLTTHPLLCTDRPALVVSAAAVGPSTVRPGLHPGPYDPVYGVFTSGSTGAPKCAVNVHGGLTNRFRFMSRYFGATGDEVVLQNSRHTFDSAIWQLLWPLTTGGRTIVPEQGEFLDLERTVAAIDRHQVTVTDFVPAILGMLVALLEAEPSAVDKVRSLRHLVVGGEEIIPHAVHRLRAMLPGLEITNGYGPSETAIGMVFHRITGAEGDHIPLGRPIDNCYAVIADDGLRPLPAGSVGEILVGGACVGAGYLGDPERTAEVFVPNPVPGVPGERLYRTGDLGWYDADGLLRFSGRRDRQAKVDGVRIELAEIETTAESCAGVMQAKAMTLRRGGRTRLVLAAAAEAAEHGLTPAALRAHLASVLPRIQVPWLCFVFETLPLSDNGKVDLRELHRIVEEKLESDAARPPTGPPADGSPAERIAHAMGAVLDVPGFGTGDDFLAGGGDSLAAVAAAIRIGRATGVSVGMSDLYRHRTPEALAAALRDRPAAGQERGGAPAAEDQLALLERDAVLPADLAALAAAARTADDGPPPYGTQSYGTQPYGPHGAPAYGMPRTVLVTGATGFVGARTVHRLLSATATRVVCLVRARDDAHARHRLLRTLREQGLWHEDWAERLEAVSGDVGERDFGWRRPVWEAYAKSCDAVLHIGALVNFLLGYAAHRRANVLGTAEVLRFALSVRPKHLHHVSTLGVLDRHAEHSGQRLGEDADLAAATLPASGYSRSKWAAERLLTAARQLGAPVTVYRLGEMMPAADNGLPNPKALTHLLLSSFVRLGVRPDVPMHSDWTPVDETAARLVAGLGEPPTGAVYHVFRPGSVDFADVDLGGGPRRVPSDDFLAALRHGADSDTDPSAAVLQALLAALPATGPGGTPDLRRLLADNPALFTRRCCAALDTRHGVRERPLAAALAAYRGTLTGSTSRTARAARTERTTRTPPRDPAHRN</sequence>
<dbReference type="PANTHER" id="PTHR44845:SF6">
    <property type="entry name" value="BETA-ALANINE-ACTIVATING ENZYME"/>
    <property type="match status" value="1"/>
</dbReference>
<dbReference type="GO" id="GO:0017000">
    <property type="term" value="P:antibiotic biosynthetic process"/>
    <property type="evidence" value="ECO:0007669"/>
    <property type="project" value="UniProtKB-ARBA"/>
</dbReference>
<gene>
    <name evidence="5" type="ORF">DVA86_03930</name>
</gene>
<dbReference type="InterPro" id="IPR010080">
    <property type="entry name" value="Thioester_reductase-like_dom"/>
</dbReference>
<dbReference type="KEGG" id="sarm:DVA86_03930"/>
<dbReference type="Gene3D" id="3.40.50.720">
    <property type="entry name" value="NAD(P)-binding Rossmann-like Domain"/>
    <property type="match status" value="1"/>
</dbReference>
<dbReference type="PANTHER" id="PTHR44845">
    <property type="entry name" value="CARRIER DOMAIN-CONTAINING PROTEIN"/>
    <property type="match status" value="1"/>
</dbReference>
<dbReference type="InterPro" id="IPR009081">
    <property type="entry name" value="PP-bd_ACP"/>
</dbReference>
<dbReference type="InterPro" id="IPR045851">
    <property type="entry name" value="AMP-bd_C_sf"/>
</dbReference>
<dbReference type="InterPro" id="IPR010071">
    <property type="entry name" value="AA_adenyl_dom"/>
</dbReference>
<feature type="region of interest" description="Disordered" evidence="3">
    <location>
        <begin position="1039"/>
        <end position="1065"/>
    </location>
</feature>
<reference evidence="5 6" key="1">
    <citation type="submission" date="2018-07" db="EMBL/GenBank/DDBJ databases">
        <title>Draft genome of the type strain Streptomyces armeniacus ATCC 15676.</title>
        <authorList>
            <person name="Labana P."/>
            <person name="Gosse J.T."/>
            <person name="Boddy C.N."/>
        </authorList>
    </citation>
    <scope>NUCLEOTIDE SEQUENCE [LARGE SCALE GENOMIC DNA]</scope>
    <source>
        <strain evidence="5 6">ATCC 15676</strain>
    </source>
</reference>
<dbReference type="Gene3D" id="1.10.1200.10">
    <property type="entry name" value="ACP-like"/>
    <property type="match status" value="1"/>
</dbReference>
<evidence type="ECO:0000256" key="3">
    <source>
        <dbReference type="SAM" id="MobiDB-lite"/>
    </source>
</evidence>
<dbReference type="NCBIfam" id="TIGR01746">
    <property type="entry name" value="Thioester-redct"/>
    <property type="match status" value="1"/>
</dbReference>
<dbReference type="NCBIfam" id="TIGR01733">
    <property type="entry name" value="AA-adenyl-dom"/>
    <property type="match status" value="1"/>
</dbReference>
<dbReference type="InterPro" id="IPR036291">
    <property type="entry name" value="NAD(P)-bd_dom_sf"/>
</dbReference>
<feature type="domain" description="Carrier" evidence="4">
    <location>
        <begin position="535"/>
        <end position="610"/>
    </location>
</feature>
<evidence type="ECO:0000313" key="6">
    <source>
        <dbReference type="Proteomes" id="UP000254425"/>
    </source>
</evidence>
<proteinExistence type="predicted"/>
<dbReference type="SUPFAM" id="SSF56801">
    <property type="entry name" value="Acetyl-CoA synthetase-like"/>
    <property type="match status" value="1"/>
</dbReference>
<dbReference type="GO" id="GO:0031177">
    <property type="term" value="F:phosphopantetheine binding"/>
    <property type="evidence" value="ECO:0007669"/>
    <property type="project" value="InterPro"/>
</dbReference>
<dbReference type="EMBL" id="CP031320">
    <property type="protein sequence ID" value="AXK31919.1"/>
    <property type="molecule type" value="Genomic_DNA"/>
</dbReference>
<keyword evidence="6" id="KW-1185">Reference proteome</keyword>
<evidence type="ECO:0000259" key="4">
    <source>
        <dbReference type="PROSITE" id="PS50075"/>
    </source>
</evidence>
<dbReference type="InterPro" id="IPR000873">
    <property type="entry name" value="AMP-dep_synth/lig_dom"/>
</dbReference>
<feature type="compositionally biased region" description="Basic and acidic residues" evidence="3">
    <location>
        <begin position="1048"/>
        <end position="1065"/>
    </location>
</feature>
<dbReference type="Pfam" id="PF07993">
    <property type="entry name" value="NAD_binding_4"/>
    <property type="match status" value="1"/>
</dbReference>
<dbReference type="PROSITE" id="PS50075">
    <property type="entry name" value="CARRIER"/>
    <property type="match status" value="1"/>
</dbReference>
<dbReference type="InterPro" id="IPR020806">
    <property type="entry name" value="PKS_PP-bd"/>
</dbReference>